<evidence type="ECO:0000256" key="4">
    <source>
        <dbReference type="PROSITE-ProRule" id="PRU00134"/>
    </source>
</evidence>
<feature type="compositionally biased region" description="Polar residues" evidence="5">
    <location>
        <begin position="31"/>
        <end position="49"/>
    </location>
</feature>
<sequence>MSSGSKDGSRDRKGKGKMKATVEPENEVINAENNTPLQGNAAQSSSTDVKGSPPRRSPRLRSMRKKKAKSRTQTPELTQLADVTEVTERLINVMDNMAIPPPNPFQCHKCNKKEPKTKAFSKCPQCKAVKYCGKDCKQKDHKAHKKECANLAKQHNVLEDAAVAIIEERDAQVATTEANNETALNIIFRNAIIKMNKDEEIGLVLDYWIDSFRLWVSDGYPGRRERCAVTDLTHQFARFLKNLKKLDSFWAPWLLTRNGMKDCLARATDIEKPITIADLKQKCTIKNMGDLCISIHYRKAAQLVCGKLSFEMIE</sequence>
<organism evidence="7 8">
    <name type="scientific">Rhynchosporium agropyri</name>
    <dbReference type="NCBI Taxonomy" id="914238"/>
    <lineage>
        <taxon>Eukaryota</taxon>
        <taxon>Fungi</taxon>
        <taxon>Dikarya</taxon>
        <taxon>Ascomycota</taxon>
        <taxon>Pezizomycotina</taxon>
        <taxon>Leotiomycetes</taxon>
        <taxon>Helotiales</taxon>
        <taxon>Ploettnerulaceae</taxon>
        <taxon>Rhynchosporium</taxon>
    </lineage>
</organism>
<dbReference type="Proteomes" id="UP000178912">
    <property type="component" value="Unassembled WGS sequence"/>
</dbReference>
<keyword evidence="1" id="KW-0479">Metal-binding</keyword>
<accession>A0A1E1L8I8</accession>
<evidence type="ECO:0000313" key="8">
    <source>
        <dbReference type="Proteomes" id="UP000178912"/>
    </source>
</evidence>
<keyword evidence="3" id="KW-0862">Zinc</keyword>
<keyword evidence="8" id="KW-1185">Reference proteome</keyword>
<keyword evidence="2 4" id="KW-0863">Zinc-finger</keyword>
<evidence type="ECO:0000256" key="3">
    <source>
        <dbReference type="ARBA" id="ARBA00022833"/>
    </source>
</evidence>
<evidence type="ECO:0000313" key="7">
    <source>
        <dbReference type="EMBL" id="CZT06812.1"/>
    </source>
</evidence>
<dbReference type="PROSITE" id="PS01360">
    <property type="entry name" value="ZF_MYND_1"/>
    <property type="match status" value="1"/>
</dbReference>
<feature type="domain" description="MYND-type" evidence="6">
    <location>
        <begin position="107"/>
        <end position="148"/>
    </location>
</feature>
<dbReference type="EMBL" id="FJUX01000089">
    <property type="protein sequence ID" value="CZT06812.1"/>
    <property type="molecule type" value="Genomic_DNA"/>
</dbReference>
<evidence type="ECO:0000256" key="5">
    <source>
        <dbReference type="SAM" id="MobiDB-lite"/>
    </source>
</evidence>
<reference evidence="8" key="1">
    <citation type="submission" date="2016-03" db="EMBL/GenBank/DDBJ databases">
        <authorList>
            <person name="Guldener U."/>
        </authorList>
    </citation>
    <scope>NUCLEOTIDE SEQUENCE [LARGE SCALE GENOMIC DNA]</scope>
    <source>
        <strain evidence="8">04CH-RAC-A.6.1</strain>
    </source>
</reference>
<evidence type="ECO:0000256" key="2">
    <source>
        <dbReference type="ARBA" id="ARBA00022771"/>
    </source>
</evidence>
<dbReference type="GO" id="GO:0008270">
    <property type="term" value="F:zinc ion binding"/>
    <property type="evidence" value="ECO:0007669"/>
    <property type="project" value="UniProtKB-KW"/>
</dbReference>
<dbReference type="PROSITE" id="PS50865">
    <property type="entry name" value="ZF_MYND_2"/>
    <property type="match status" value="1"/>
</dbReference>
<feature type="compositionally biased region" description="Basic residues" evidence="5">
    <location>
        <begin position="56"/>
        <end position="70"/>
    </location>
</feature>
<dbReference type="Pfam" id="PF01753">
    <property type="entry name" value="zf-MYND"/>
    <property type="match status" value="1"/>
</dbReference>
<protein>
    <recommendedName>
        <fullName evidence="6">MYND-type domain-containing protein</fullName>
    </recommendedName>
</protein>
<evidence type="ECO:0000259" key="6">
    <source>
        <dbReference type="PROSITE" id="PS50865"/>
    </source>
</evidence>
<dbReference type="InterPro" id="IPR002893">
    <property type="entry name" value="Znf_MYND"/>
</dbReference>
<evidence type="ECO:0000256" key="1">
    <source>
        <dbReference type="ARBA" id="ARBA00022723"/>
    </source>
</evidence>
<dbReference type="SUPFAM" id="SSF144232">
    <property type="entry name" value="HIT/MYND zinc finger-like"/>
    <property type="match status" value="1"/>
</dbReference>
<name>A0A1E1L8I8_9HELO</name>
<dbReference type="AlphaFoldDB" id="A0A1E1L8I8"/>
<gene>
    <name evidence="7" type="ORF">RAG0_12455</name>
</gene>
<dbReference type="OrthoDB" id="432970at2759"/>
<feature type="region of interest" description="Disordered" evidence="5">
    <location>
        <begin position="1"/>
        <end position="76"/>
    </location>
</feature>
<proteinExistence type="predicted"/>
<dbReference type="Gene3D" id="6.10.140.2220">
    <property type="match status" value="1"/>
</dbReference>